<comment type="caution">
    <text evidence="1">The sequence shown here is derived from an EMBL/GenBank/DDBJ whole genome shotgun (WGS) entry which is preliminary data.</text>
</comment>
<name>A0A1B1NPD4_9VIBR</name>
<evidence type="ECO:0000313" key="2">
    <source>
        <dbReference type="Proteomes" id="UP000095131"/>
    </source>
</evidence>
<dbReference type="EMBL" id="MDCJ01000002">
    <property type="protein sequence ID" value="ODS11521.1"/>
    <property type="molecule type" value="Genomic_DNA"/>
</dbReference>
<dbReference type="KEGG" id="vsc:VSVS12_01824"/>
<proteinExistence type="predicted"/>
<reference evidence="1 2" key="1">
    <citation type="submission" date="2016-08" db="EMBL/GenBank/DDBJ databases">
        <title>Genome sequencing of Vibrio scophthalmi strain FP3289, an isolated from Paralichthys olivaceus.</title>
        <authorList>
            <person name="Han H.-J."/>
        </authorList>
    </citation>
    <scope>NUCLEOTIDE SEQUENCE [LARGE SCALE GENOMIC DNA]</scope>
    <source>
        <strain evidence="1 2">FP3289</strain>
    </source>
</reference>
<gene>
    <name evidence="1" type="ORF">VSF3289_01788</name>
</gene>
<dbReference type="RefSeq" id="WP_065430447.1">
    <property type="nucleotide sequence ID" value="NZ_CP016307.1"/>
</dbReference>
<dbReference type="AlphaFoldDB" id="A0A1B1NPD4"/>
<dbReference type="Proteomes" id="UP000095131">
    <property type="component" value="Unassembled WGS sequence"/>
</dbReference>
<organism evidence="1 2">
    <name type="scientific">Vibrio scophthalmi</name>
    <dbReference type="NCBI Taxonomy" id="45658"/>
    <lineage>
        <taxon>Bacteria</taxon>
        <taxon>Pseudomonadati</taxon>
        <taxon>Pseudomonadota</taxon>
        <taxon>Gammaproteobacteria</taxon>
        <taxon>Vibrionales</taxon>
        <taxon>Vibrionaceae</taxon>
        <taxon>Vibrio</taxon>
    </lineage>
</organism>
<protein>
    <submittedName>
        <fullName evidence="1">Uncharacterized protein</fullName>
    </submittedName>
</protein>
<evidence type="ECO:0000313" key="1">
    <source>
        <dbReference type="EMBL" id="ODS11521.1"/>
    </source>
</evidence>
<dbReference type="OrthoDB" id="5879601at2"/>
<accession>A0A1B1NPD4</accession>
<sequence length="82" mass="9336">MYQQSKILVWYQVASQKVILGEASSRKYHDVHSIWRRAPEEDEHQQEMGFRLSLFDDGGREVAGKAISMGTADQLLLGVDID</sequence>
<dbReference type="PATRIC" id="fig|45658.6.peg.1785"/>